<protein>
    <submittedName>
        <fullName evidence="3">Unnamed protein product</fullName>
    </submittedName>
</protein>
<dbReference type="Proteomes" id="UP001165121">
    <property type="component" value="Unassembled WGS sequence"/>
</dbReference>
<dbReference type="EMBL" id="BSXT01019080">
    <property type="protein sequence ID" value="GMG17739.1"/>
    <property type="molecule type" value="Genomic_DNA"/>
</dbReference>
<comment type="caution">
    <text evidence="3">The sequence shown here is derived from an EMBL/GenBank/DDBJ whole genome shotgun (WGS) entry which is preliminary data.</text>
</comment>
<reference evidence="3" key="1">
    <citation type="submission" date="2023-04" db="EMBL/GenBank/DDBJ databases">
        <title>Phytophthora fragariaefolia NBRC 109709.</title>
        <authorList>
            <person name="Ichikawa N."/>
            <person name="Sato H."/>
            <person name="Tonouchi N."/>
        </authorList>
    </citation>
    <scope>NUCLEOTIDE SEQUENCE</scope>
    <source>
        <strain evidence="3">NBRC 109709</strain>
    </source>
</reference>
<dbReference type="AlphaFoldDB" id="A0A9W6YPW6"/>
<dbReference type="PANTHER" id="PTHR22538:SF1">
    <property type="entry name" value="VWFD DOMAIN-CONTAINING PROTEIN"/>
    <property type="match status" value="1"/>
</dbReference>
<sequence>MKSARALAVAASALIGFDAVSATSSLPSIKLGFNIQRSTMEVYGASSFDVFVKPVLRGSNITFDGKVAFEQEGTTHNFILVDSIPYREVINSTADVTTCLPTQLFPSVPDIVEAIASATPVSSVNTEQAISCNNGTWLSTTFAGESYVLCTGADAADGNFTVYGEDLSITVEYLSEDVTVTKPTNAPSDCTAVSDDSVALSSVGQLYGLTASSSRRVLKEEAAAVHLASSTCTCQGTPRPCLFFHGMDVEADGGIVDSYSFFGDIKEHAPCCSSFSFAILNTVDYEWYNDTLQQKACNAAMNVSTGTADSGSTKINDLIIVAHSMGNNMLAGALATGKCSIGSNVDWVDLSGPMKGSMGSDFLHEICDGGNVLQDVLAELGGLIGQCPGTTTRRSLVYDGGDYCDAECSDRYAAARAVHEKYVTASMCGTTYSGLLSSEYLGLLAGGLLIPHHSSKNDGIVRCASHATLDRIFTFAACFSCFIDISRWSSKAASETSTHHPSMTRTRPPGTLQR</sequence>
<feature type="region of interest" description="Disordered" evidence="1">
    <location>
        <begin position="494"/>
        <end position="514"/>
    </location>
</feature>
<name>A0A9W6YPW6_9STRA</name>
<dbReference type="Gene3D" id="3.40.50.1820">
    <property type="entry name" value="alpha/beta hydrolase"/>
    <property type="match status" value="1"/>
</dbReference>
<keyword evidence="4" id="KW-1185">Reference proteome</keyword>
<accession>A0A9W6YPW6</accession>
<organism evidence="3 4">
    <name type="scientific">Phytophthora fragariaefolia</name>
    <dbReference type="NCBI Taxonomy" id="1490495"/>
    <lineage>
        <taxon>Eukaryota</taxon>
        <taxon>Sar</taxon>
        <taxon>Stramenopiles</taxon>
        <taxon>Oomycota</taxon>
        <taxon>Peronosporomycetes</taxon>
        <taxon>Peronosporales</taxon>
        <taxon>Peronosporaceae</taxon>
        <taxon>Phytophthora</taxon>
    </lineage>
</organism>
<proteinExistence type="predicted"/>
<feature type="signal peptide" evidence="2">
    <location>
        <begin position="1"/>
        <end position="22"/>
    </location>
</feature>
<keyword evidence="2" id="KW-0732">Signal</keyword>
<dbReference type="OrthoDB" id="113906at2759"/>
<evidence type="ECO:0000256" key="1">
    <source>
        <dbReference type="SAM" id="MobiDB-lite"/>
    </source>
</evidence>
<feature type="compositionally biased region" description="Polar residues" evidence="1">
    <location>
        <begin position="494"/>
        <end position="505"/>
    </location>
</feature>
<feature type="chain" id="PRO_5040998832" evidence="2">
    <location>
        <begin position="23"/>
        <end position="514"/>
    </location>
</feature>
<gene>
    <name evidence="3" type="ORF">Pfra01_003034100</name>
</gene>
<evidence type="ECO:0000313" key="3">
    <source>
        <dbReference type="EMBL" id="GMG17739.1"/>
    </source>
</evidence>
<dbReference type="InterPro" id="IPR029058">
    <property type="entry name" value="AB_hydrolase_fold"/>
</dbReference>
<evidence type="ECO:0000313" key="4">
    <source>
        <dbReference type="Proteomes" id="UP001165121"/>
    </source>
</evidence>
<dbReference type="PANTHER" id="PTHR22538">
    <property type="entry name" value="CILIA- AND FLAGELLA-ASSOCIATED PROTEIN 74"/>
    <property type="match status" value="1"/>
</dbReference>
<evidence type="ECO:0000256" key="2">
    <source>
        <dbReference type="SAM" id="SignalP"/>
    </source>
</evidence>